<keyword evidence="1 3" id="KW-0413">Isomerase</keyword>
<dbReference type="InterPro" id="IPR004788">
    <property type="entry name" value="Ribose5P_isomerase_type_A"/>
</dbReference>
<evidence type="ECO:0000256" key="1">
    <source>
        <dbReference type="ARBA" id="ARBA00023235"/>
    </source>
</evidence>
<reference evidence="3 4" key="1">
    <citation type="submission" date="2024-04" db="EMBL/GenBank/DDBJ databases">
        <title>Human intestinal bacterial collection.</title>
        <authorList>
            <person name="Pauvert C."/>
            <person name="Hitch T.C.A."/>
            <person name="Clavel T."/>
        </authorList>
    </citation>
    <scope>NUCLEOTIDE SEQUENCE [LARGE SCALE GENOMIC DNA]</scope>
    <source>
        <strain evidence="3 4">CLA-AA-H249</strain>
    </source>
</reference>
<name>A0ABV1IWB6_9FIRM</name>
<protein>
    <recommendedName>
        <fullName evidence="2">Ribose 5-phosphate isomerase A</fullName>
        <ecNumber evidence="2">5.3.1.6</ecNumber>
    </recommendedName>
</protein>
<dbReference type="EMBL" id="JBBNIN010000014">
    <property type="protein sequence ID" value="MEQ2711495.1"/>
    <property type="molecule type" value="Genomic_DNA"/>
</dbReference>
<dbReference type="Pfam" id="PF06026">
    <property type="entry name" value="Rib_5-P_isom_A"/>
    <property type="match status" value="1"/>
</dbReference>
<dbReference type="PANTHER" id="PTHR11934:SF0">
    <property type="entry name" value="RIBOSE-5-PHOSPHATE ISOMERASE"/>
    <property type="match status" value="1"/>
</dbReference>
<accession>A0ABV1IWB6</accession>
<evidence type="ECO:0000313" key="4">
    <source>
        <dbReference type="Proteomes" id="UP001482154"/>
    </source>
</evidence>
<dbReference type="PANTHER" id="PTHR11934">
    <property type="entry name" value="RIBOSE-5-PHOSPHATE ISOMERASE"/>
    <property type="match status" value="1"/>
</dbReference>
<dbReference type="SUPFAM" id="SSF75445">
    <property type="entry name" value="D-ribose-5-phosphate isomerase (RpiA), lid domain"/>
    <property type="match status" value="1"/>
</dbReference>
<dbReference type="CDD" id="cd01398">
    <property type="entry name" value="RPI_A"/>
    <property type="match status" value="1"/>
</dbReference>
<comment type="caution">
    <text evidence="3">The sequence shown here is derived from an EMBL/GenBank/DDBJ whole genome shotgun (WGS) entry which is preliminary data.</text>
</comment>
<evidence type="ECO:0000256" key="2">
    <source>
        <dbReference type="NCBIfam" id="TIGR00021"/>
    </source>
</evidence>
<dbReference type="Gene3D" id="3.30.70.260">
    <property type="match status" value="1"/>
</dbReference>
<dbReference type="Gene3D" id="3.40.50.1360">
    <property type="match status" value="1"/>
</dbReference>
<dbReference type="NCBIfam" id="TIGR00021">
    <property type="entry name" value="rpiA"/>
    <property type="match status" value="1"/>
</dbReference>
<proteinExistence type="predicted"/>
<dbReference type="InterPro" id="IPR037171">
    <property type="entry name" value="NagB/RpiA_transferase-like"/>
</dbReference>
<dbReference type="GO" id="GO:0004751">
    <property type="term" value="F:ribose-5-phosphate isomerase activity"/>
    <property type="evidence" value="ECO:0007669"/>
    <property type="project" value="UniProtKB-EC"/>
</dbReference>
<keyword evidence="4" id="KW-1185">Reference proteome</keyword>
<dbReference type="RefSeq" id="WP_117945272.1">
    <property type="nucleotide sequence ID" value="NZ_JBBNIN010000014.1"/>
</dbReference>
<gene>
    <name evidence="3" type="primary">rpiA</name>
    <name evidence="3" type="ORF">AAAU51_09940</name>
</gene>
<organism evidence="3 4">
    <name type="scientific">Anaerostipes amylophilus</name>
    <dbReference type="NCBI Taxonomy" id="2981779"/>
    <lineage>
        <taxon>Bacteria</taxon>
        <taxon>Bacillati</taxon>
        <taxon>Bacillota</taxon>
        <taxon>Clostridia</taxon>
        <taxon>Lachnospirales</taxon>
        <taxon>Lachnospiraceae</taxon>
        <taxon>Anaerostipes</taxon>
    </lineage>
</organism>
<dbReference type="EC" id="5.3.1.6" evidence="2"/>
<dbReference type="SUPFAM" id="SSF100950">
    <property type="entry name" value="NagB/RpiA/CoA transferase-like"/>
    <property type="match status" value="1"/>
</dbReference>
<evidence type="ECO:0000313" key="3">
    <source>
        <dbReference type="EMBL" id="MEQ2711495.1"/>
    </source>
</evidence>
<dbReference type="Proteomes" id="UP001482154">
    <property type="component" value="Unassembled WGS sequence"/>
</dbReference>
<sequence length="206" mass="22457">MKRLCAKAALELVPDHGTIGLGGGETISYLCEYIKEAGKAIEAITPSDQTKKVCKQLGITVIDINEAQDVTIAFDGCDEVDQNLNAYKSGGGIHTKEKIIAKMAQEYVLLVDETKVVEKLDCKVPIVLEIVPEAASYVTKEAKKLGAKVKERNEKLLELYFEGISDLKKLDQDLKQITGVIEISLFYQIAAKVVVAGTDGIKIIES</sequence>